<organism evidence="3 4">
    <name type="scientific">Lentibacillus kapialis</name>
    <dbReference type="NCBI Taxonomy" id="340214"/>
    <lineage>
        <taxon>Bacteria</taxon>
        <taxon>Bacillati</taxon>
        <taxon>Bacillota</taxon>
        <taxon>Bacilli</taxon>
        <taxon>Bacillales</taxon>
        <taxon>Bacillaceae</taxon>
        <taxon>Lentibacillus</taxon>
    </lineage>
</organism>
<evidence type="ECO:0000313" key="3">
    <source>
        <dbReference type="EMBL" id="GGJ99664.1"/>
    </source>
</evidence>
<evidence type="ECO:0008006" key="5">
    <source>
        <dbReference type="Google" id="ProtNLM"/>
    </source>
</evidence>
<name>A0A917PXS6_9BACI</name>
<protein>
    <recommendedName>
        <fullName evidence="5">DUF3993 domain-containing protein</fullName>
    </recommendedName>
</protein>
<feature type="region of interest" description="Disordered" evidence="1">
    <location>
        <begin position="34"/>
        <end position="61"/>
    </location>
</feature>
<feature type="transmembrane region" description="Helical" evidence="2">
    <location>
        <begin position="6"/>
        <end position="27"/>
    </location>
</feature>
<keyword evidence="2" id="KW-1133">Transmembrane helix</keyword>
<evidence type="ECO:0000256" key="2">
    <source>
        <dbReference type="SAM" id="Phobius"/>
    </source>
</evidence>
<comment type="caution">
    <text evidence="3">The sequence shown here is derived from an EMBL/GenBank/DDBJ whole genome shotgun (WGS) entry which is preliminary data.</text>
</comment>
<gene>
    <name evidence="3" type="ORF">GCM10007063_22500</name>
</gene>
<accession>A0A917PXS6</accession>
<proteinExistence type="predicted"/>
<sequence length="188" mass="21663">MTNNNGFKYISLVFGIVIILSLSGIPYTSQQTVSANKSSDSHEMSKSDVSGKAVGKADDKQEISHKQIVSLTGSFMNKLLQEINDDNKVIRYDTKEELLNEFKKISSEEVAARYIDFYFNEKEDGLYIKPTETPPWFQENNDYDMIQQDDNTVVVNQKNTSQLYGTYIVEFEFTWVNNQWKISDITHK</sequence>
<reference evidence="3" key="2">
    <citation type="submission" date="2020-09" db="EMBL/GenBank/DDBJ databases">
        <authorList>
            <person name="Sun Q."/>
            <person name="Ohkuma M."/>
        </authorList>
    </citation>
    <scope>NUCLEOTIDE SEQUENCE</scope>
    <source>
        <strain evidence="3">JCM 12580</strain>
    </source>
</reference>
<dbReference type="EMBL" id="BMNQ01000033">
    <property type="protein sequence ID" value="GGJ99664.1"/>
    <property type="molecule type" value="Genomic_DNA"/>
</dbReference>
<dbReference type="Proteomes" id="UP000658382">
    <property type="component" value="Unassembled WGS sequence"/>
</dbReference>
<reference evidence="3" key="1">
    <citation type="journal article" date="2014" name="Int. J. Syst. Evol. Microbiol.">
        <title>Complete genome sequence of Corynebacterium casei LMG S-19264T (=DSM 44701T), isolated from a smear-ripened cheese.</title>
        <authorList>
            <consortium name="US DOE Joint Genome Institute (JGI-PGF)"/>
            <person name="Walter F."/>
            <person name="Albersmeier A."/>
            <person name="Kalinowski J."/>
            <person name="Ruckert C."/>
        </authorList>
    </citation>
    <scope>NUCLEOTIDE SEQUENCE</scope>
    <source>
        <strain evidence="3">JCM 12580</strain>
    </source>
</reference>
<evidence type="ECO:0000313" key="4">
    <source>
        <dbReference type="Proteomes" id="UP000658382"/>
    </source>
</evidence>
<dbReference type="RefSeq" id="WP_188633196.1">
    <property type="nucleotide sequence ID" value="NZ_BMNQ01000033.1"/>
</dbReference>
<dbReference type="AlphaFoldDB" id="A0A917PXS6"/>
<keyword evidence="2" id="KW-0812">Transmembrane</keyword>
<keyword evidence="2" id="KW-0472">Membrane</keyword>
<evidence type="ECO:0000256" key="1">
    <source>
        <dbReference type="SAM" id="MobiDB-lite"/>
    </source>
</evidence>
<keyword evidence="4" id="KW-1185">Reference proteome</keyword>